<evidence type="ECO:0000259" key="1">
    <source>
        <dbReference type="PROSITE" id="PS50914"/>
    </source>
</evidence>
<reference evidence="2 3" key="1">
    <citation type="submission" date="2024-09" db="EMBL/GenBank/DDBJ databases">
        <authorList>
            <person name="Sun Q."/>
            <person name="Mori K."/>
        </authorList>
    </citation>
    <scope>NUCLEOTIDE SEQUENCE [LARGE SCALE GENOMIC DNA]</scope>
    <source>
        <strain evidence="2 3">CCM 7765</strain>
    </source>
</reference>
<comment type="caution">
    <text evidence="2">The sequence shown here is derived from an EMBL/GenBank/DDBJ whole genome shotgun (WGS) entry which is preliminary data.</text>
</comment>
<dbReference type="RefSeq" id="WP_130855469.1">
    <property type="nucleotide sequence ID" value="NZ_JBHLWO010000002.1"/>
</dbReference>
<protein>
    <submittedName>
        <fullName evidence="2">BON domain-containing protein</fullName>
    </submittedName>
</protein>
<dbReference type="SMART" id="SM00749">
    <property type="entry name" value="BON"/>
    <property type="match status" value="3"/>
</dbReference>
<evidence type="ECO:0000313" key="3">
    <source>
        <dbReference type="Proteomes" id="UP001589774"/>
    </source>
</evidence>
<evidence type="ECO:0000313" key="2">
    <source>
        <dbReference type="EMBL" id="MFC0319910.1"/>
    </source>
</evidence>
<accession>A0ABV6HLZ2</accession>
<dbReference type="PANTHER" id="PTHR34606:SF15">
    <property type="entry name" value="BON DOMAIN-CONTAINING PROTEIN"/>
    <property type="match status" value="1"/>
</dbReference>
<proteinExistence type="predicted"/>
<feature type="domain" description="BON" evidence="1">
    <location>
        <begin position="3"/>
        <end position="71"/>
    </location>
</feature>
<dbReference type="InterPro" id="IPR007055">
    <property type="entry name" value="BON_dom"/>
</dbReference>
<dbReference type="EMBL" id="JBHLWO010000002">
    <property type="protein sequence ID" value="MFC0319910.1"/>
    <property type="molecule type" value="Genomic_DNA"/>
</dbReference>
<dbReference type="PROSITE" id="PS50914">
    <property type="entry name" value="BON"/>
    <property type="match status" value="3"/>
</dbReference>
<dbReference type="PANTHER" id="PTHR34606">
    <property type="entry name" value="BON DOMAIN-CONTAINING PROTEIN"/>
    <property type="match status" value="1"/>
</dbReference>
<keyword evidence="3" id="KW-1185">Reference proteome</keyword>
<name>A0ABV6HLZ2_9SPHI</name>
<dbReference type="Gene3D" id="3.30.1340.30">
    <property type="match status" value="3"/>
</dbReference>
<dbReference type="InterPro" id="IPR014004">
    <property type="entry name" value="Transpt-assoc_nodulatn_dom_bac"/>
</dbReference>
<dbReference type="Pfam" id="PF04972">
    <property type="entry name" value="BON"/>
    <property type="match status" value="3"/>
</dbReference>
<dbReference type="InterPro" id="IPR051686">
    <property type="entry name" value="Lipoprotein_DolP"/>
</dbReference>
<dbReference type="Proteomes" id="UP001589774">
    <property type="component" value="Unassembled WGS sequence"/>
</dbReference>
<feature type="domain" description="BON" evidence="1">
    <location>
        <begin position="149"/>
        <end position="217"/>
    </location>
</feature>
<gene>
    <name evidence="2" type="ORF">ACFFI0_16420</name>
</gene>
<sequence>MKSDVEIQQDVIDELKWEPILDASEIGVTVKGGVVTLSGTVSTYSKKMAAERAARRVQGVTALAEDIEVVFFAGTMHTDTEIAQAAVEAIKSQASLADQHIQIKVEEGVVKLEGQVEWEYQRNEAKKAMENLKGVRSVINLINIKPRATAKDVEQQIAAAFQRHANIDARNIQIEIDKDRAILRGTVRSLAEMGDAVDAAWAAPGISKVENELTVKLADYPRYDD</sequence>
<organism evidence="2 3">
    <name type="scientific">Olivibacter oleidegradans</name>
    <dbReference type="NCBI Taxonomy" id="760123"/>
    <lineage>
        <taxon>Bacteria</taxon>
        <taxon>Pseudomonadati</taxon>
        <taxon>Bacteroidota</taxon>
        <taxon>Sphingobacteriia</taxon>
        <taxon>Sphingobacteriales</taxon>
        <taxon>Sphingobacteriaceae</taxon>
        <taxon>Olivibacter</taxon>
    </lineage>
</organism>
<feature type="domain" description="BON" evidence="1">
    <location>
        <begin position="78"/>
        <end position="146"/>
    </location>
</feature>